<dbReference type="InterPro" id="IPR052157">
    <property type="entry name" value="BCAA_transport_permease"/>
</dbReference>
<evidence type="ECO:0000313" key="11">
    <source>
        <dbReference type="Proteomes" id="UP000565723"/>
    </source>
</evidence>
<protein>
    <submittedName>
        <fullName evidence="10">Branched-chain amino acid ABC transporter permease</fullName>
    </submittedName>
</protein>
<evidence type="ECO:0000256" key="8">
    <source>
        <dbReference type="ARBA" id="ARBA00037998"/>
    </source>
</evidence>
<feature type="transmembrane region" description="Helical" evidence="9">
    <location>
        <begin position="61"/>
        <end position="87"/>
    </location>
</feature>
<evidence type="ECO:0000256" key="9">
    <source>
        <dbReference type="SAM" id="Phobius"/>
    </source>
</evidence>
<dbReference type="AlphaFoldDB" id="A0A850LML9"/>
<comment type="similarity">
    <text evidence="8">Belongs to the binding-protein-dependent transport system permease family. LivHM subfamily.</text>
</comment>
<dbReference type="PANTHER" id="PTHR11795:SF447">
    <property type="entry name" value="ABC TRANSPORTER PERMEASE PROTEIN"/>
    <property type="match status" value="1"/>
</dbReference>
<organism evidence="10 11">
    <name type="scientific">Ruegeria pomeroyi</name>
    <dbReference type="NCBI Taxonomy" id="89184"/>
    <lineage>
        <taxon>Bacteria</taxon>
        <taxon>Pseudomonadati</taxon>
        <taxon>Pseudomonadota</taxon>
        <taxon>Alphaproteobacteria</taxon>
        <taxon>Rhodobacterales</taxon>
        <taxon>Roseobacteraceae</taxon>
        <taxon>Ruegeria</taxon>
    </lineage>
</organism>
<dbReference type="OMA" id="MVAVGFT"/>
<proteinExistence type="inferred from homology"/>
<accession>A0A850LML9</accession>
<evidence type="ECO:0000256" key="7">
    <source>
        <dbReference type="ARBA" id="ARBA00023136"/>
    </source>
</evidence>
<dbReference type="InterPro" id="IPR001851">
    <property type="entry name" value="ABC_transp_permease"/>
</dbReference>
<keyword evidence="4 9" id="KW-0812">Transmembrane</keyword>
<keyword evidence="6 9" id="KW-1133">Transmembrane helix</keyword>
<dbReference type="GO" id="GO:0005886">
    <property type="term" value="C:plasma membrane"/>
    <property type="evidence" value="ECO:0007669"/>
    <property type="project" value="UniProtKB-SubCell"/>
</dbReference>
<evidence type="ECO:0000256" key="5">
    <source>
        <dbReference type="ARBA" id="ARBA00022970"/>
    </source>
</evidence>
<evidence type="ECO:0000256" key="1">
    <source>
        <dbReference type="ARBA" id="ARBA00004651"/>
    </source>
</evidence>
<feature type="transmembrane region" description="Helical" evidence="9">
    <location>
        <begin position="226"/>
        <end position="251"/>
    </location>
</feature>
<feature type="transmembrane region" description="Helical" evidence="9">
    <location>
        <begin position="133"/>
        <end position="160"/>
    </location>
</feature>
<name>A0A850LML9_9RHOB</name>
<evidence type="ECO:0000256" key="4">
    <source>
        <dbReference type="ARBA" id="ARBA00022692"/>
    </source>
</evidence>
<dbReference type="GO" id="GO:0022857">
    <property type="term" value="F:transmembrane transporter activity"/>
    <property type="evidence" value="ECO:0007669"/>
    <property type="project" value="InterPro"/>
</dbReference>
<comment type="caution">
    <text evidence="10">The sequence shown here is derived from an EMBL/GenBank/DDBJ whole genome shotgun (WGS) entry which is preliminary data.</text>
</comment>
<dbReference type="PANTHER" id="PTHR11795">
    <property type="entry name" value="BRANCHED-CHAIN AMINO ACID TRANSPORT SYSTEM PERMEASE PROTEIN LIVH"/>
    <property type="match status" value="1"/>
</dbReference>
<reference evidence="10 11" key="1">
    <citation type="journal article" date="2020" name="Proc. Natl. Acad. Sci. U.S.A.">
        <title>Ecological drivers of bacterial community assembly in synthetic phycospheres.</title>
        <authorList>
            <person name="Fu H."/>
            <person name="Uchimiya M."/>
            <person name="Gore J."/>
            <person name="Moran M.A."/>
        </authorList>
    </citation>
    <scope>NUCLEOTIDE SEQUENCE [LARGE SCALE GENOMIC DNA]</scope>
    <source>
        <strain evidence="10">HF-Din03</strain>
    </source>
</reference>
<evidence type="ECO:0000313" key="10">
    <source>
        <dbReference type="EMBL" id="NVK98897.1"/>
    </source>
</evidence>
<evidence type="ECO:0000256" key="2">
    <source>
        <dbReference type="ARBA" id="ARBA00022448"/>
    </source>
</evidence>
<dbReference type="GO" id="GO:0006865">
    <property type="term" value="P:amino acid transport"/>
    <property type="evidence" value="ECO:0007669"/>
    <property type="project" value="UniProtKB-KW"/>
</dbReference>
<keyword evidence="2" id="KW-0813">Transport</keyword>
<sequence>MDVLIQIFFTGVTLGAMYALASVGLSLIFGTLGMFNMAHGLFMTLGAYVAYSAANAFQLPLVLGFVAAMAAGAVIGVLTHLLIVRFMLGSPDFGMNVMVATAGLGIVLQDIVLKIYGGYPYPQVVRVEGIAQLGGVSITLQALTNVAVALALILGTAWLLMKTRFGRAIRATAMNREAAMLMGVKADTVFLQVMALAGMLAGVAGLMISTQATLSPQMGGDPLLKAFVICVVAGLGNVWGAGVCAFGLALLEAAIGYYFGVRFGFPTMLMLVILLLIWRPQGLFGRERVVRL</sequence>
<keyword evidence="7 9" id="KW-0472">Membrane</keyword>
<dbReference type="Proteomes" id="UP000565723">
    <property type="component" value="Unassembled WGS sequence"/>
</dbReference>
<evidence type="ECO:0000256" key="6">
    <source>
        <dbReference type="ARBA" id="ARBA00022989"/>
    </source>
</evidence>
<feature type="transmembrane region" description="Helical" evidence="9">
    <location>
        <begin position="35"/>
        <end position="54"/>
    </location>
</feature>
<dbReference type="RefSeq" id="WP_011048238.1">
    <property type="nucleotide sequence ID" value="NZ_CP076685.1"/>
</dbReference>
<keyword evidence="5" id="KW-0029">Amino-acid transport</keyword>
<feature type="transmembrane region" description="Helical" evidence="9">
    <location>
        <begin position="7"/>
        <end position="29"/>
    </location>
</feature>
<feature type="transmembrane region" description="Helical" evidence="9">
    <location>
        <begin position="189"/>
        <end position="214"/>
    </location>
</feature>
<dbReference type="CDD" id="cd06582">
    <property type="entry name" value="TM_PBP1_LivH_like"/>
    <property type="match status" value="1"/>
</dbReference>
<comment type="subcellular location">
    <subcellularLocation>
        <location evidence="1">Cell membrane</location>
        <topology evidence="1">Multi-pass membrane protein</topology>
    </subcellularLocation>
</comment>
<dbReference type="EMBL" id="JABXIY010000051">
    <property type="protein sequence ID" value="NVK98897.1"/>
    <property type="molecule type" value="Genomic_DNA"/>
</dbReference>
<feature type="transmembrane region" description="Helical" evidence="9">
    <location>
        <begin position="257"/>
        <end position="278"/>
    </location>
</feature>
<dbReference type="Pfam" id="PF02653">
    <property type="entry name" value="BPD_transp_2"/>
    <property type="match status" value="1"/>
</dbReference>
<gene>
    <name evidence="10" type="ORF">HW564_18370</name>
</gene>
<keyword evidence="3" id="KW-1003">Cell membrane</keyword>
<evidence type="ECO:0000256" key="3">
    <source>
        <dbReference type="ARBA" id="ARBA00022475"/>
    </source>
</evidence>